<evidence type="ECO:0000256" key="6">
    <source>
        <dbReference type="ARBA" id="ARBA00022692"/>
    </source>
</evidence>
<evidence type="ECO:0000313" key="19">
    <source>
        <dbReference type="Proteomes" id="UP000823388"/>
    </source>
</evidence>
<keyword evidence="19" id="KW-1185">Reference proteome</keyword>
<dbReference type="GO" id="GO:0048040">
    <property type="term" value="F:UDP-glucuronate decarboxylase activity"/>
    <property type="evidence" value="ECO:0007669"/>
    <property type="project" value="UniProtKB-EC"/>
</dbReference>
<name>A0A8T0WD64_PANVG</name>
<keyword evidence="7" id="KW-0210">Decarboxylase</keyword>
<keyword evidence="11" id="KW-0333">Golgi apparatus</keyword>
<evidence type="ECO:0000256" key="9">
    <source>
        <dbReference type="ARBA" id="ARBA00022989"/>
    </source>
</evidence>
<evidence type="ECO:0000256" key="7">
    <source>
        <dbReference type="ARBA" id="ARBA00022793"/>
    </source>
</evidence>
<feature type="transmembrane region" description="Helical" evidence="16">
    <location>
        <begin position="112"/>
        <end position="131"/>
    </location>
</feature>
<gene>
    <name evidence="18" type="ORF">PVAP13_2KG590900</name>
</gene>
<keyword evidence="13" id="KW-0456">Lyase</keyword>
<feature type="domain" description="NAD(P)-binding" evidence="17">
    <location>
        <begin position="188"/>
        <end position="480"/>
    </location>
</feature>
<evidence type="ECO:0000256" key="3">
    <source>
        <dbReference type="ARBA" id="ARBA00005100"/>
    </source>
</evidence>
<sequence length="500" mass="54841">MWPRHDWLSPRKASRAPRSPPHWHRIDRSATAHREEEEGGRRGSRARPAMMPSSSMPGAAGSSELIYRGQQAAVAEDQEEAAAAGYYYSSAANKKPPPPLPWVRYVLGEQRLVFALLGMALASLVFLLLAPSGSPPAGAASSGGSAAHLAAVGLAAWQYSSSRTLEGGVRSAARVPLGLKRKGLRVVVTGGAGFVGSHLVDRLLARGDSVIVVDNLFTGRKENVLHHGGNPRFEMIRHDVVEPILLEVDQIYHLACPASPVHYKHNPVKTIKTNVVGTLNMLGLAKRVGARFLLTSTSEVYGDPLQHPQVETYWGNVNPIGVRSCYDEGKRTAETLTMDYHRGANLEVRIARIFNTYGPRMCIDDGRVVSNFVAQALRKEPLTVYGDGKQTRSFQYVSDLVEGLMKLMEGDHVGPFNLGNPGEFTMLELAKVVQDTIDPNARIEFRPNTADDPHKRKPDISRAKELLGWEPKISLKNGLPLMVQDFRNRIFGDQKDAGDN</sequence>
<comment type="function">
    <text evidence="14">Catalyzes the NAD-dependent decarboxylation of UDP-glucuronic acid to UDP-xylose. Necessary for the biosynthesis of the core tetrasaccharide in glycosaminoglycan biosynthesis.</text>
</comment>
<dbReference type="FunFam" id="3.40.50.720:FF:000044">
    <property type="entry name" value="UDP-glucuronic acid decarboxylase 1"/>
    <property type="match status" value="1"/>
</dbReference>
<keyword evidence="12 16" id="KW-0472">Membrane</keyword>
<comment type="similarity">
    <text evidence="4">Belongs to the NAD(P)-dependent epimerase/dehydratase family. UDP-glucuronic acid decarboxylase subfamily.</text>
</comment>
<evidence type="ECO:0000256" key="2">
    <source>
        <dbReference type="ARBA" id="ARBA00004447"/>
    </source>
</evidence>
<evidence type="ECO:0000256" key="13">
    <source>
        <dbReference type="ARBA" id="ARBA00023239"/>
    </source>
</evidence>
<keyword evidence="9 16" id="KW-1133">Transmembrane helix</keyword>
<protein>
    <recommendedName>
        <fullName evidence="5">UDP-glucuronate decarboxylase</fullName>
        <ecNumber evidence="5">4.1.1.35</ecNumber>
    </recommendedName>
</protein>
<evidence type="ECO:0000256" key="12">
    <source>
        <dbReference type="ARBA" id="ARBA00023136"/>
    </source>
</evidence>
<dbReference type="SUPFAM" id="SSF51735">
    <property type="entry name" value="NAD(P)-binding Rossmann-fold domains"/>
    <property type="match status" value="1"/>
</dbReference>
<accession>A0A8T0WD64</accession>
<organism evidence="18 19">
    <name type="scientific">Panicum virgatum</name>
    <name type="common">Blackwell switchgrass</name>
    <dbReference type="NCBI Taxonomy" id="38727"/>
    <lineage>
        <taxon>Eukaryota</taxon>
        <taxon>Viridiplantae</taxon>
        <taxon>Streptophyta</taxon>
        <taxon>Embryophyta</taxon>
        <taxon>Tracheophyta</taxon>
        <taxon>Spermatophyta</taxon>
        <taxon>Magnoliopsida</taxon>
        <taxon>Liliopsida</taxon>
        <taxon>Poales</taxon>
        <taxon>Poaceae</taxon>
        <taxon>PACMAD clade</taxon>
        <taxon>Panicoideae</taxon>
        <taxon>Panicodae</taxon>
        <taxon>Paniceae</taxon>
        <taxon>Panicinae</taxon>
        <taxon>Panicum</taxon>
        <taxon>Panicum sect. Hiantes</taxon>
    </lineage>
</organism>
<evidence type="ECO:0000256" key="14">
    <source>
        <dbReference type="ARBA" id="ARBA00025005"/>
    </source>
</evidence>
<evidence type="ECO:0000256" key="16">
    <source>
        <dbReference type="SAM" id="Phobius"/>
    </source>
</evidence>
<comment type="caution">
    <text evidence="18">The sequence shown here is derived from an EMBL/GenBank/DDBJ whole genome shotgun (WGS) entry which is preliminary data.</text>
</comment>
<evidence type="ECO:0000256" key="8">
    <source>
        <dbReference type="ARBA" id="ARBA00022968"/>
    </source>
</evidence>
<dbReference type="InterPro" id="IPR036291">
    <property type="entry name" value="NAD(P)-bd_dom_sf"/>
</dbReference>
<keyword evidence="10" id="KW-0520">NAD</keyword>
<dbReference type="InterPro" id="IPR044516">
    <property type="entry name" value="UXS-like"/>
</dbReference>
<dbReference type="Gene3D" id="3.40.50.720">
    <property type="entry name" value="NAD(P)-binding Rossmann-like Domain"/>
    <property type="match status" value="2"/>
</dbReference>
<keyword evidence="8" id="KW-0735">Signal-anchor</keyword>
<comment type="subcellular location">
    <subcellularLocation>
        <location evidence="2">Golgi apparatus</location>
        <location evidence="2">Golgi stack membrane</location>
        <topology evidence="2">Single-pass type II membrane protein</topology>
    </subcellularLocation>
</comment>
<keyword evidence="6 16" id="KW-0812">Transmembrane</keyword>
<evidence type="ECO:0000259" key="17">
    <source>
        <dbReference type="Pfam" id="PF16363"/>
    </source>
</evidence>
<evidence type="ECO:0000256" key="15">
    <source>
        <dbReference type="SAM" id="MobiDB-lite"/>
    </source>
</evidence>
<dbReference type="EMBL" id="CM029039">
    <property type="protein sequence ID" value="KAG2647491.1"/>
    <property type="molecule type" value="Genomic_DNA"/>
</dbReference>
<evidence type="ECO:0000313" key="18">
    <source>
        <dbReference type="EMBL" id="KAG2647491.1"/>
    </source>
</evidence>
<dbReference type="FunFam" id="3.40.50.720:FF:000073">
    <property type="entry name" value="UDP-glucuronic acid decarboxylase 2"/>
    <property type="match status" value="1"/>
</dbReference>
<dbReference type="CDD" id="cd05230">
    <property type="entry name" value="UGD_SDR_e"/>
    <property type="match status" value="1"/>
</dbReference>
<evidence type="ECO:0000256" key="4">
    <source>
        <dbReference type="ARBA" id="ARBA00007505"/>
    </source>
</evidence>
<evidence type="ECO:0000256" key="5">
    <source>
        <dbReference type="ARBA" id="ARBA00012290"/>
    </source>
</evidence>
<dbReference type="Pfam" id="PF16363">
    <property type="entry name" value="GDP_Man_Dehyd"/>
    <property type="match status" value="1"/>
</dbReference>
<dbReference type="EC" id="4.1.1.35" evidence="5"/>
<dbReference type="InterPro" id="IPR016040">
    <property type="entry name" value="NAD(P)-bd_dom"/>
</dbReference>
<dbReference type="Proteomes" id="UP000823388">
    <property type="component" value="Chromosome 2K"/>
</dbReference>
<dbReference type="PANTHER" id="PTHR43078:SF6">
    <property type="entry name" value="UDP-GLUCURONIC ACID DECARBOXYLASE 1"/>
    <property type="match status" value="1"/>
</dbReference>
<dbReference type="PANTHER" id="PTHR43078">
    <property type="entry name" value="UDP-GLUCURONIC ACID DECARBOXYLASE-RELATED"/>
    <property type="match status" value="1"/>
</dbReference>
<feature type="compositionally biased region" description="Basic and acidic residues" evidence="15">
    <location>
        <begin position="24"/>
        <end position="41"/>
    </location>
</feature>
<proteinExistence type="inferred from homology"/>
<reference evidence="18" key="1">
    <citation type="submission" date="2020-05" db="EMBL/GenBank/DDBJ databases">
        <title>WGS assembly of Panicum virgatum.</title>
        <authorList>
            <person name="Lovell J.T."/>
            <person name="Jenkins J."/>
            <person name="Shu S."/>
            <person name="Juenger T.E."/>
            <person name="Schmutz J."/>
        </authorList>
    </citation>
    <scope>NUCLEOTIDE SEQUENCE</scope>
    <source>
        <strain evidence="18">AP13</strain>
    </source>
</reference>
<feature type="compositionally biased region" description="Low complexity" evidence="15">
    <location>
        <begin position="46"/>
        <end position="61"/>
    </location>
</feature>
<dbReference type="GO" id="GO:0042732">
    <property type="term" value="P:D-xylose metabolic process"/>
    <property type="evidence" value="ECO:0007669"/>
    <property type="project" value="InterPro"/>
</dbReference>
<dbReference type="GO" id="GO:0070403">
    <property type="term" value="F:NAD+ binding"/>
    <property type="evidence" value="ECO:0007669"/>
    <property type="project" value="InterPro"/>
</dbReference>
<comment type="cofactor">
    <cofactor evidence="1">
        <name>NAD(+)</name>
        <dbReference type="ChEBI" id="CHEBI:57540"/>
    </cofactor>
</comment>
<evidence type="ECO:0000256" key="10">
    <source>
        <dbReference type="ARBA" id="ARBA00023027"/>
    </source>
</evidence>
<dbReference type="GO" id="GO:0032580">
    <property type="term" value="C:Golgi cisterna membrane"/>
    <property type="evidence" value="ECO:0007669"/>
    <property type="project" value="UniProtKB-SubCell"/>
</dbReference>
<feature type="region of interest" description="Disordered" evidence="15">
    <location>
        <begin position="1"/>
        <end position="61"/>
    </location>
</feature>
<evidence type="ECO:0000256" key="11">
    <source>
        <dbReference type="ARBA" id="ARBA00023034"/>
    </source>
</evidence>
<comment type="pathway">
    <text evidence="3">Nucleotide-sugar biosynthesis; UDP-alpha-D-xylose biosynthesis; UDP-alpha-D-xylose from UDP-alpha-D-glucuronate: step 1/1.</text>
</comment>
<dbReference type="AlphaFoldDB" id="A0A8T0WD64"/>
<evidence type="ECO:0000256" key="1">
    <source>
        <dbReference type="ARBA" id="ARBA00001911"/>
    </source>
</evidence>